<evidence type="ECO:0000313" key="4">
    <source>
        <dbReference type="Proteomes" id="UP000185680"/>
    </source>
</evidence>
<protein>
    <submittedName>
        <fullName evidence="1">Uncharacterized protein</fullName>
    </submittedName>
</protein>
<organism evidence="1 4">
    <name type="scientific">Hydrogenophaga crassostreae</name>
    <dbReference type="NCBI Taxonomy" id="1763535"/>
    <lineage>
        <taxon>Bacteria</taxon>
        <taxon>Pseudomonadati</taxon>
        <taxon>Pseudomonadota</taxon>
        <taxon>Betaproteobacteria</taxon>
        <taxon>Burkholderiales</taxon>
        <taxon>Comamonadaceae</taxon>
        <taxon>Hydrogenophaga</taxon>
    </lineage>
</organism>
<dbReference type="KEGG" id="hyl:LPB072_11290"/>
<accession>A0A167HRG9</accession>
<gene>
    <name evidence="1" type="ORF">LPB072_11290</name>
    <name evidence="2" type="ORF">LPB72_09910</name>
</gene>
<sequence length="147" mass="15903">MAITTQAFDREILVLHDEVHQVLTGVVKVKGGDVAAKIEDMKALTTQEWQSAARALLLARKTSVLEALSQQGLEAVAIGHVDVRRSLSRAIGLADEHAAMRTVQEIACRRLHLPIEEAESAMHSLETGLVHDALMEAYVSGANSRSA</sequence>
<dbReference type="Proteomes" id="UP000185657">
    <property type="component" value="Unassembled WGS sequence"/>
</dbReference>
<reference evidence="2 3" key="1">
    <citation type="submission" date="2016-02" db="EMBL/GenBank/DDBJ databases">
        <title>Draft genome sequence of Hydrogenophaga sp. LPB0072.</title>
        <authorList>
            <person name="Shin S.-K."/>
            <person name="Yi H."/>
        </authorList>
    </citation>
    <scope>NUCLEOTIDE SEQUENCE [LARGE SCALE GENOMIC DNA]</scope>
    <source>
        <strain evidence="2 3">LPB0072</strain>
    </source>
</reference>
<dbReference type="Proteomes" id="UP000185680">
    <property type="component" value="Chromosome"/>
</dbReference>
<proteinExistence type="predicted"/>
<evidence type="ECO:0000313" key="3">
    <source>
        <dbReference type="Proteomes" id="UP000185657"/>
    </source>
</evidence>
<dbReference type="EMBL" id="LVWD01000013">
    <property type="protein sequence ID" value="OAD41633.1"/>
    <property type="molecule type" value="Genomic_DNA"/>
</dbReference>
<reference evidence="1 4" key="2">
    <citation type="submission" date="2016-10" db="EMBL/GenBank/DDBJ databases">
        <title>Hydorgenophaga sp. LPB0072 isolated from gastropod.</title>
        <authorList>
            <person name="Kim E."/>
            <person name="Yi H."/>
        </authorList>
    </citation>
    <scope>NUCLEOTIDE SEQUENCE [LARGE SCALE GENOMIC DNA]</scope>
    <source>
        <strain evidence="1 4">LPB0072</strain>
    </source>
</reference>
<dbReference type="RefSeq" id="WP_066089618.1">
    <property type="nucleotide sequence ID" value="NZ_CP017476.1"/>
</dbReference>
<dbReference type="STRING" id="1763535.LPB072_11290"/>
<evidence type="ECO:0000313" key="2">
    <source>
        <dbReference type="EMBL" id="OAD41633.1"/>
    </source>
</evidence>
<evidence type="ECO:0000313" key="1">
    <source>
        <dbReference type="EMBL" id="AOW13350.1"/>
    </source>
</evidence>
<keyword evidence="3" id="KW-1185">Reference proteome</keyword>
<name>A0A167HRG9_9BURK</name>
<dbReference type="AlphaFoldDB" id="A0A167HRG9"/>
<dbReference type="EMBL" id="CP017476">
    <property type="protein sequence ID" value="AOW13350.1"/>
    <property type="molecule type" value="Genomic_DNA"/>
</dbReference>